<sequence length="121" mass="14254">MKYETKERLELKTNFRFPNLCRKVSIEDALEIASYPWERTQGWSKRHNILIANVGALVNGNQLQFESISRIIYKSDTIIYRIVLFLSHPSNSLSQGCTKRNRLTFPADLDIQRKHPNELYR</sequence>
<gene>
    <name evidence="1" type="ORF">CDAR_559271</name>
</gene>
<organism evidence="1 2">
    <name type="scientific">Caerostris darwini</name>
    <dbReference type="NCBI Taxonomy" id="1538125"/>
    <lineage>
        <taxon>Eukaryota</taxon>
        <taxon>Metazoa</taxon>
        <taxon>Ecdysozoa</taxon>
        <taxon>Arthropoda</taxon>
        <taxon>Chelicerata</taxon>
        <taxon>Arachnida</taxon>
        <taxon>Araneae</taxon>
        <taxon>Araneomorphae</taxon>
        <taxon>Entelegynae</taxon>
        <taxon>Araneoidea</taxon>
        <taxon>Araneidae</taxon>
        <taxon>Caerostris</taxon>
    </lineage>
</organism>
<protein>
    <submittedName>
        <fullName evidence="1">Uncharacterized protein</fullName>
    </submittedName>
</protein>
<dbReference type="Proteomes" id="UP001054837">
    <property type="component" value="Unassembled WGS sequence"/>
</dbReference>
<keyword evidence="2" id="KW-1185">Reference proteome</keyword>
<proteinExistence type="predicted"/>
<evidence type="ECO:0000313" key="1">
    <source>
        <dbReference type="EMBL" id="GIX90177.1"/>
    </source>
</evidence>
<dbReference type="EMBL" id="BPLQ01002227">
    <property type="protein sequence ID" value="GIX90177.1"/>
    <property type="molecule type" value="Genomic_DNA"/>
</dbReference>
<name>A0AAV4P4T9_9ARAC</name>
<accession>A0AAV4P4T9</accession>
<comment type="caution">
    <text evidence="1">The sequence shown here is derived from an EMBL/GenBank/DDBJ whole genome shotgun (WGS) entry which is preliminary data.</text>
</comment>
<reference evidence="1 2" key="1">
    <citation type="submission" date="2021-06" db="EMBL/GenBank/DDBJ databases">
        <title>Caerostris darwini draft genome.</title>
        <authorList>
            <person name="Kono N."/>
            <person name="Arakawa K."/>
        </authorList>
    </citation>
    <scope>NUCLEOTIDE SEQUENCE [LARGE SCALE GENOMIC DNA]</scope>
</reference>
<evidence type="ECO:0000313" key="2">
    <source>
        <dbReference type="Proteomes" id="UP001054837"/>
    </source>
</evidence>
<dbReference type="AlphaFoldDB" id="A0AAV4P4T9"/>